<comment type="subunit">
    <text evidence="10">Component of the Mediator complex.</text>
</comment>
<feature type="compositionally biased region" description="Polar residues" evidence="11">
    <location>
        <begin position="1518"/>
        <end position="1528"/>
    </location>
</feature>
<dbReference type="InterPro" id="IPR013947">
    <property type="entry name" value="Mediator_Med14"/>
</dbReference>
<keyword evidence="6 10" id="KW-0010">Activator</keyword>
<evidence type="ECO:0000259" key="18">
    <source>
        <dbReference type="Pfam" id="PF25069"/>
    </source>
</evidence>
<dbReference type="Pfam" id="PF22984">
    <property type="entry name" value="RM6_Med14"/>
    <property type="match status" value="1"/>
</dbReference>
<feature type="domain" description="Mediator of RNA polymerase II transcription subunit 14 RM6" evidence="15">
    <location>
        <begin position="802"/>
        <end position="867"/>
    </location>
</feature>
<feature type="region of interest" description="Disordered" evidence="11">
    <location>
        <begin position="981"/>
        <end position="1183"/>
    </location>
</feature>
<comment type="caution">
    <text evidence="19">The sequence shown here is derived from an EMBL/GenBank/DDBJ whole genome shotgun (WGS) entry which is preliminary data.</text>
</comment>
<evidence type="ECO:0000256" key="1">
    <source>
        <dbReference type="ARBA" id="ARBA00004123"/>
    </source>
</evidence>
<dbReference type="PANTHER" id="PTHR12809">
    <property type="entry name" value="MEDIATOR COMPLEX SUBUNIT"/>
    <property type="match status" value="1"/>
</dbReference>
<dbReference type="InterPro" id="IPR056878">
    <property type="entry name" value="RM5_Med14"/>
</dbReference>
<evidence type="ECO:0000259" key="13">
    <source>
        <dbReference type="Pfam" id="PF22981"/>
    </source>
</evidence>
<feature type="domain" description="Mediator complex subunit MED14 N-terminal" evidence="12">
    <location>
        <begin position="34"/>
        <end position="222"/>
    </location>
</feature>
<organism evidence="19 20">
    <name type="scientific">Acanthoscelides obtectus</name>
    <name type="common">Bean weevil</name>
    <name type="synonym">Bruchus obtectus</name>
    <dbReference type="NCBI Taxonomy" id="200917"/>
    <lineage>
        <taxon>Eukaryota</taxon>
        <taxon>Metazoa</taxon>
        <taxon>Ecdysozoa</taxon>
        <taxon>Arthropoda</taxon>
        <taxon>Hexapoda</taxon>
        <taxon>Insecta</taxon>
        <taxon>Pterygota</taxon>
        <taxon>Neoptera</taxon>
        <taxon>Endopterygota</taxon>
        <taxon>Coleoptera</taxon>
        <taxon>Polyphaga</taxon>
        <taxon>Cucujiformia</taxon>
        <taxon>Chrysomeloidea</taxon>
        <taxon>Chrysomelidae</taxon>
        <taxon>Bruchinae</taxon>
        <taxon>Bruchini</taxon>
        <taxon>Acanthoscelides</taxon>
    </lineage>
</organism>
<dbReference type="PANTHER" id="PTHR12809:SF2">
    <property type="entry name" value="MEDIATOR OF RNA POLYMERASE II TRANSCRIPTION SUBUNIT 14"/>
    <property type="match status" value="1"/>
</dbReference>
<sequence length="1540" mass="170392">MAPVPLEGLQTPVANSVAQGGLGGPQEGNRGGSMSLAMLIDFIVQRTYHELTVLAELLPRKTDMERKIEIYNFATRTRQLFVRLLALVKWANSASKVEKSARIMNFLDKQSLLFVETADMLARMARESLVQARLPNFHIPAAVEVLTTGTYARLPACIREKIVPPDPITPAEKRSTLLRLNQVIQHRLVTGNLLAQMKNLKIENGRVTFHVPHEFEVSLTVMGDGPNIPWRLLEIDILVEDKETGDGKALVHSLQVQYIHQLIQSRLVDNPQPLTEVYNCLHFFCQSLQLEVLYSQTLRLMRDRLDEHIHVDEYIPGKCLTVSYWRELTMKGKENANKDLRSELGYKLSVQVDSHDPARPLAVIHVPSLGSKEDEIADGAIRSEVLSMERLLVHTIYVRTRSRLNDIKLELQGLLKDTECNLQGSPAILSVAILQPCLRAEQLLITVDTHTGMLQCHVPQYDPPLIPELNNVLNGDHTRLTMLIAELRYWITQRRCEKTLQHLPATAYERLPLLHQQDHPINKIGKHKMYVQLHRHPNVVLIVELKEKENSPCEIDCAFYMTVVKHSSFEDNPDDDSIETEIPKVYLKIQTLIEFDTFVSTHGPFTSIDGSCDGDHTEAGSLKRKGGSKPESATRRSKHPAYFIAELAHVVAMCDERLPYVSLSSELTKRNVFHQGVQVEANATGLVLKLIQLPPPTKEIGISQAWHALLKRLLSVSIRALSKGVSKSWIVEFVFYSTPLSSTHPKEQGSRRPIYFQYDMATVENTSKTVDALISDWNQIVHLYTLVHDLSEYLKTDKYSFLANMFLIKSYNYNKLVLCYGPDKGAMVSVTWNATERAFRLAFGAANNALNAHSLIEEQLESHLNEHRNLAQVIQLLHETYEPLLSISKLPTSPQLGVHNNRPQVPVQTFTIMAQSSTLIRLAYQGMYCLELRIRGGGLVSLRDGAYSRFDRSNVVDVFWPTQGLKTFLSKYVDESAVFRRRSQSEDDNPPSPMEVEGSGFLSHHRSGPQSPASNQQSSQSNRSQTDSTGLRFHPPLTPPSSSAPHTPASPHTVTGTGAPSTPFGLQPSPMAHPSPGVANSPLNPQLASPGGGLLSNSSPGPQQQQQGMPGHSPVSSYMPSGHPDSSPFASQSLSSPAASNWPGSPGMPRPSPARPGQSPGGHPIMHSPQQQDGSGRLGIGGHLSRVLPQRSWAGAVPTLLTHEALEILCCPAVHPQGLPGPELAPLERFLGCVFMRRQLQRFIQNENYLTSIPNTEPGVILFRVADMQCRIGMNPQHLQSLHLKITPLAEHKDVSSQEEIQILEKFFDCRAAAPPYKPQSMFAFCNALNAPPNVLRDLVQIMRVELAPGALQQLGAKWAARWLLRVPPAAPPIVPVGMTGVLLFKGKIVFFLQITRLQPVQYPASPASEPTTLVLPLIYDIGSNATLLVEKRESVVSPAMAAAQQLLKHFGQYQAGSAECSIWPAVRELLVNLTLPSEPPQSSPVGGAPPQPQQQPGPPGPPQGAPQQPQQIQSPAMQMSGQGQPGYSVNMPMGMMGPQ</sequence>
<feature type="domain" description="Mediator of RNA polymerase II transcription subunit 14 RM5" evidence="17">
    <location>
        <begin position="672"/>
        <end position="763"/>
    </location>
</feature>
<accession>A0A9P0PSZ2</accession>
<protein>
    <recommendedName>
        <fullName evidence="3 10">Mediator of RNA polymerase II transcription subunit 14</fullName>
    </recommendedName>
    <alternativeName>
        <fullName evidence="9 10">Mediator complex subunit 14</fullName>
    </alternativeName>
</protein>
<evidence type="ECO:0000256" key="4">
    <source>
        <dbReference type="ARBA" id="ARBA00022737"/>
    </source>
</evidence>
<evidence type="ECO:0000313" key="20">
    <source>
        <dbReference type="Proteomes" id="UP001152888"/>
    </source>
</evidence>
<evidence type="ECO:0000256" key="8">
    <source>
        <dbReference type="ARBA" id="ARBA00023242"/>
    </source>
</evidence>
<keyword evidence="5 10" id="KW-0805">Transcription regulation</keyword>
<evidence type="ECO:0000259" key="15">
    <source>
        <dbReference type="Pfam" id="PF22984"/>
    </source>
</evidence>
<feature type="compositionally biased region" description="Low complexity" evidence="11">
    <location>
        <begin position="1506"/>
        <end position="1517"/>
    </location>
</feature>
<proteinExistence type="inferred from homology"/>
<dbReference type="InterPro" id="IPR056879">
    <property type="entry name" value="RM3_Med14"/>
</dbReference>
<feature type="domain" description="Mediator of RNA polymerase II transcription subunit 14 C-terminal" evidence="18">
    <location>
        <begin position="1329"/>
        <end position="1477"/>
    </location>
</feature>
<evidence type="ECO:0000259" key="16">
    <source>
        <dbReference type="Pfam" id="PF25065"/>
    </source>
</evidence>
<dbReference type="InterPro" id="IPR055107">
    <property type="entry name" value="Med14_RM8"/>
</dbReference>
<feature type="domain" description="Mediator of RNA polymerase II transcription subunit 14 RM2" evidence="13">
    <location>
        <begin position="301"/>
        <end position="386"/>
    </location>
</feature>
<feature type="compositionally biased region" description="Low complexity" evidence="11">
    <location>
        <begin position="1008"/>
        <end position="1025"/>
    </location>
</feature>
<evidence type="ECO:0000256" key="6">
    <source>
        <dbReference type="ARBA" id="ARBA00023159"/>
    </source>
</evidence>
<dbReference type="Pfam" id="PF22983">
    <property type="entry name" value="RM8_Med14"/>
    <property type="match status" value="1"/>
</dbReference>
<feature type="domain" description="Mediator of RNA polymerase II transcription subunit 14 RM8" evidence="14">
    <location>
        <begin position="1240"/>
        <end position="1313"/>
    </location>
</feature>
<comment type="function">
    <text evidence="10">Component of the Mediator complex, a coactivator involved in the regulated transcription of nearly all RNA polymerase II-dependent genes. Mediator functions as a bridge to convey information from gene-specific regulatory proteins to the basal RNA polymerase II transcription machinery. Mediator is recruited to promoters by direct interactions with regulatory proteins and serves as a scaffold for the assembly of a functional preinitiation complex with RNA polymerase II and the general transcription factors.</text>
</comment>
<evidence type="ECO:0000256" key="2">
    <source>
        <dbReference type="ARBA" id="ARBA00007813"/>
    </source>
</evidence>
<dbReference type="Pfam" id="PF25067">
    <property type="entry name" value="RM5_Med14"/>
    <property type="match status" value="1"/>
</dbReference>
<name>A0A9P0PSZ2_ACAOB</name>
<dbReference type="Pfam" id="PF22981">
    <property type="entry name" value="RM2_Med14"/>
    <property type="match status" value="1"/>
</dbReference>
<evidence type="ECO:0000256" key="10">
    <source>
        <dbReference type="RuleBase" id="RU365082"/>
    </source>
</evidence>
<dbReference type="GO" id="GO:0070847">
    <property type="term" value="C:core mediator complex"/>
    <property type="evidence" value="ECO:0007669"/>
    <property type="project" value="TreeGrafter"/>
</dbReference>
<dbReference type="InterPro" id="IPR056877">
    <property type="entry name" value="Med14_C"/>
</dbReference>
<dbReference type="GO" id="GO:0003712">
    <property type="term" value="F:transcription coregulator activity"/>
    <property type="evidence" value="ECO:0007669"/>
    <property type="project" value="UniProtKB-UniRule"/>
</dbReference>
<evidence type="ECO:0000256" key="5">
    <source>
        <dbReference type="ARBA" id="ARBA00023015"/>
    </source>
</evidence>
<comment type="subcellular location">
    <subcellularLocation>
        <location evidence="1 10">Nucleus</location>
    </subcellularLocation>
</comment>
<dbReference type="GO" id="GO:0016592">
    <property type="term" value="C:mediator complex"/>
    <property type="evidence" value="ECO:0007669"/>
    <property type="project" value="UniProtKB-UniRule"/>
</dbReference>
<dbReference type="Pfam" id="PF25069">
    <property type="entry name" value="Med14_C"/>
    <property type="match status" value="1"/>
</dbReference>
<evidence type="ECO:0000256" key="3">
    <source>
        <dbReference type="ARBA" id="ARBA00019619"/>
    </source>
</evidence>
<dbReference type="Pfam" id="PF25065">
    <property type="entry name" value="RM3_Med14"/>
    <property type="match status" value="1"/>
</dbReference>
<evidence type="ECO:0000256" key="11">
    <source>
        <dbReference type="SAM" id="MobiDB-lite"/>
    </source>
</evidence>
<evidence type="ECO:0000259" key="17">
    <source>
        <dbReference type="Pfam" id="PF25067"/>
    </source>
</evidence>
<dbReference type="Pfam" id="PF08638">
    <property type="entry name" value="Med14"/>
    <property type="match status" value="1"/>
</dbReference>
<evidence type="ECO:0000256" key="7">
    <source>
        <dbReference type="ARBA" id="ARBA00023163"/>
    </source>
</evidence>
<dbReference type="InterPro" id="IPR055122">
    <property type="entry name" value="Med14_N"/>
</dbReference>
<dbReference type="InterPro" id="IPR055113">
    <property type="entry name" value="Med14_RM2"/>
</dbReference>
<feature type="region of interest" description="Disordered" evidence="11">
    <location>
        <begin position="609"/>
        <end position="635"/>
    </location>
</feature>
<feature type="domain" description="Mediator of RNA polymerase II transcription subunit 14 RM3" evidence="16">
    <location>
        <begin position="389"/>
        <end position="496"/>
    </location>
</feature>
<comment type="similarity">
    <text evidence="2 10">Belongs to the Mediator complex subunit 14 family.</text>
</comment>
<evidence type="ECO:0000259" key="12">
    <source>
        <dbReference type="Pfam" id="PF08638"/>
    </source>
</evidence>
<feature type="compositionally biased region" description="Pro residues" evidence="11">
    <location>
        <begin position="1478"/>
        <end position="1505"/>
    </location>
</feature>
<dbReference type="EMBL" id="CAKOFQ010007265">
    <property type="protein sequence ID" value="CAH1996692.1"/>
    <property type="molecule type" value="Genomic_DNA"/>
</dbReference>
<evidence type="ECO:0000256" key="9">
    <source>
        <dbReference type="ARBA" id="ARBA00032007"/>
    </source>
</evidence>
<keyword evidence="4" id="KW-0677">Repeat</keyword>
<dbReference type="OrthoDB" id="205099at2759"/>
<keyword evidence="20" id="KW-1185">Reference proteome</keyword>
<gene>
    <name evidence="19" type="ORF">ACAOBT_LOCUS23334</name>
</gene>
<evidence type="ECO:0000259" key="14">
    <source>
        <dbReference type="Pfam" id="PF22983"/>
    </source>
</evidence>
<keyword evidence="8 10" id="KW-0539">Nucleus</keyword>
<dbReference type="Proteomes" id="UP001152888">
    <property type="component" value="Unassembled WGS sequence"/>
</dbReference>
<dbReference type="InterPro" id="IPR055114">
    <property type="entry name" value="Med14_RM6"/>
</dbReference>
<feature type="compositionally biased region" description="Low complexity" evidence="11">
    <location>
        <begin position="1124"/>
        <end position="1140"/>
    </location>
</feature>
<feature type="compositionally biased region" description="Low complexity" evidence="11">
    <location>
        <begin position="1040"/>
        <end position="1053"/>
    </location>
</feature>
<feature type="region of interest" description="Disordered" evidence="11">
    <location>
        <begin position="1476"/>
        <end position="1540"/>
    </location>
</feature>
<feature type="compositionally biased region" description="Low complexity" evidence="11">
    <location>
        <begin position="1095"/>
        <end position="1111"/>
    </location>
</feature>
<dbReference type="GO" id="GO:0006357">
    <property type="term" value="P:regulation of transcription by RNA polymerase II"/>
    <property type="evidence" value="ECO:0007669"/>
    <property type="project" value="InterPro"/>
</dbReference>
<reference evidence="19" key="1">
    <citation type="submission" date="2022-03" db="EMBL/GenBank/DDBJ databases">
        <authorList>
            <person name="Sayadi A."/>
        </authorList>
    </citation>
    <scope>NUCLEOTIDE SEQUENCE</scope>
</reference>
<evidence type="ECO:0000313" key="19">
    <source>
        <dbReference type="EMBL" id="CAH1996692.1"/>
    </source>
</evidence>
<keyword evidence="7 10" id="KW-0804">Transcription</keyword>